<dbReference type="GO" id="GO:0016787">
    <property type="term" value="F:hydrolase activity"/>
    <property type="evidence" value="ECO:0007669"/>
    <property type="project" value="UniProtKB-KW"/>
</dbReference>
<dbReference type="Pfam" id="PF00884">
    <property type="entry name" value="Sulfatase"/>
    <property type="match status" value="1"/>
</dbReference>
<dbReference type="AlphaFoldDB" id="A0A9X2BH21"/>
<accession>A0A9X2BH21</accession>
<dbReference type="Gene3D" id="3.40.720.10">
    <property type="entry name" value="Alkaline Phosphatase, subunit A"/>
    <property type="match status" value="1"/>
</dbReference>
<sequence>MNNRFKTGALCAAIALSFVSGQALSEQYEASNPNILILYADDLGYGDPSSYGGKIDTPNIDALAESGIRFTDAHSPAATCTPSRYSLMTGEHAFRINTDILEGNDPLIIRPDQPTIAKMMLEEGYKTAYVGKWHLGIGDGKGDVDWNQPFTRGANDVGFEYSFLLPVTNDRVPTVFTENDVVLGLDPNDPIYVNYDEPIGDRPNGMIDRDSMRQKADLQHSGSVINGISRIGWQQGGVSAEFVDEEVSFEFAKKAYDFIDSSLAEEKPFFLFFGFTEPHVPRVPHAMFEGKSGQGPRGDSILQLDYVTGQIIQELKDRDIYDNTIIIFTSDNGPVLNDGYLDGAPRLLNGHTPWGELYGYGGKYSAYEASTRVPTIISYPNGIKKGGESDALFSHIDFYRSFANLLSVDLEDGEAIDSQDVLDALLDSSMPARKQMIQESFTLSVRDGNWKYVQPQVNNNIWIEQDKHIDSGLFPHPQLFNLKVDLQEQNNLASEKPERVKKMQAMIDKVVARK</sequence>
<feature type="chain" id="PRO_5040899125" evidence="3">
    <location>
        <begin position="26"/>
        <end position="514"/>
    </location>
</feature>
<dbReference type="InterPro" id="IPR024607">
    <property type="entry name" value="Sulfatase_CS"/>
</dbReference>
<name>A0A9X2BH21_9VIBR</name>
<evidence type="ECO:0000313" key="5">
    <source>
        <dbReference type="EMBL" id="MCK6262490.1"/>
    </source>
</evidence>
<dbReference type="InterPro" id="IPR052701">
    <property type="entry name" value="GAG_Ulvan_Degrading_Sulfatases"/>
</dbReference>
<comment type="similarity">
    <text evidence="1">Belongs to the sulfatase family.</text>
</comment>
<feature type="domain" description="Sulfatase N-terminal" evidence="4">
    <location>
        <begin position="33"/>
        <end position="406"/>
    </location>
</feature>
<dbReference type="PROSITE" id="PS00523">
    <property type="entry name" value="SULFATASE_1"/>
    <property type="match status" value="1"/>
</dbReference>
<evidence type="ECO:0000256" key="2">
    <source>
        <dbReference type="ARBA" id="ARBA00022801"/>
    </source>
</evidence>
<comment type="caution">
    <text evidence="5">The sequence shown here is derived from an EMBL/GenBank/DDBJ whole genome shotgun (WGS) entry which is preliminary data.</text>
</comment>
<keyword evidence="3" id="KW-0732">Signal</keyword>
<dbReference type="PROSITE" id="PS00149">
    <property type="entry name" value="SULFATASE_2"/>
    <property type="match status" value="1"/>
</dbReference>
<dbReference type="CDD" id="cd16143">
    <property type="entry name" value="ARS_like"/>
    <property type="match status" value="1"/>
</dbReference>
<feature type="signal peptide" evidence="3">
    <location>
        <begin position="1"/>
        <end position="25"/>
    </location>
</feature>
<protein>
    <submittedName>
        <fullName evidence="5">Arylsulfatase</fullName>
    </submittedName>
</protein>
<dbReference type="EMBL" id="JAJHVV010000002">
    <property type="protein sequence ID" value="MCK6262490.1"/>
    <property type="molecule type" value="Genomic_DNA"/>
</dbReference>
<keyword evidence="2" id="KW-0378">Hydrolase</keyword>
<evidence type="ECO:0000259" key="4">
    <source>
        <dbReference type="Pfam" id="PF00884"/>
    </source>
</evidence>
<dbReference type="PANTHER" id="PTHR43751:SF6">
    <property type="entry name" value="N-ACETYLGALACTOSAMINE-6-O-SULFATASE"/>
    <property type="match status" value="1"/>
</dbReference>
<evidence type="ECO:0000256" key="3">
    <source>
        <dbReference type="SAM" id="SignalP"/>
    </source>
</evidence>
<dbReference type="Gene3D" id="3.30.1120.10">
    <property type="match status" value="1"/>
</dbReference>
<proteinExistence type="inferred from homology"/>
<keyword evidence="6" id="KW-1185">Reference proteome</keyword>
<organism evidence="5 6">
    <name type="scientific">Vibrio amylolyticus</name>
    <dbReference type="NCBI Taxonomy" id="2847292"/>
    <lineage>
        <taxon>Bacteria</taxon>
        <taxon>Pseudomonadati</taxon>
        <taxon>Pseudomonadota</taxon>
        <taxon>Gammaproteobacteria</taxon>
        <taxon>Vibrionales</taxon>
        <taxon>Vibrionaceae</taxon>
        <taxon>Vibrio</taxon>
    </lineage>
</organism>
<reference evidence="5" key="1">
    <citation type="submission" date="2021-11" db="EMBL/GenBank/DDBJ databases">
        <title>Vibrio ZSDE26 sp. nov. and Vibrio ZSDZ34 sp. nov., isolated from coastal seawater in Qingdao.</title>
        <authorList>
            <person name="Zhang P."/>
        </authorList>
    </citation>
    <scope>NUCLEOTIDE SEQUENCE</scope>
    <source>
        <strain evidence="5">ZSDE26</strain>
    </source>
</reference>
<dbReference type="PANTHER" id="PTHR43751">
    <property type="entry name" value="SULFATASE"/>
    <property type="match status" value="1"/>
</dbReference>
<dbReference type="RefSeq" id="WP_248007601.1">
    <property type="nucleotide sequence ID" value="NZ_JAJHVV010000002.1"/>
</dbReference>
<gene>
    <name evidence="5" type="ORF">KP803_04305</name>
</gene>
<evidence type="ECO:0000256" key="1">
    <source>
        <dbReference type="ARBA" id="ARBA00008779"/>
    </source>
</evidence>
<evidence type="ECO:0000313" key="6">
    <source>
        <dbReference type="Proteomes" id="UP001139559"/>
    </source>
</evidence>
<dbReference type="InterPro" id="IPR000917">
    <property type="entry name" value="Sulfatase_N"/>
</dbReference>
<dbReference type="Proteomes" id="UP001139559">
    <property type="component" value="Unassembled WGS sequence"/>
</dbReference>
<dbReference type="SUPFAM" id="SSF53649">
    <property type="entry name" value="Alkaline phosphatase-like"/>
    <property type="match status" value="1"/>
</dbReference>
<dbReference type="InterPro" id="IPR017850">
    <property type="entry name" value="Alkaline_phosphatase_core_sf"/>
</dbReference>